<protein>
    <submittedName>
        <fullName evidence="1">Uncharacterized protein</fullName>
    </submittedName>
</protein>
<gene>
    <name evidence="1" type="ORF">OGAPHI_003364</name>
</gene>
<evidence type="ECO:0000313" key="2">
    <source>
        <dbReference type="Proteomes" id="UP000769157"/>
    </source>
</evidence>
<organism evidence="1 2">
    <name type="scientific">Ogataea philodendri</name>
    <dbReference type="NCBI Taxonomy" id="1378263"/>
    <lineage>
        <taxon>Eukaryota</taxon>
        <taxon>Fungi</taxon>
        <taxon>Dikarya</taxon>
        <taxon>Ascomycota</taxon>
        <taxon>Saccharomycotina</taxon>
        <taxon>Pichiomycetes</taxon>
        <taxon>Pichiales</taxon>
        <taxon>Pichiaceae</taxon>
        <taxon>Ogataea</taxon>
    </lineage>
</organism>
<dbReference type="RefSeq" id="XP_046061870.1">
    <property type="nucleotide sequence ID" value="XM_046204332.1"/>
</dbReference>
<reference evidence="1" key="2">
    <citation type="submission" date="2021-01" db="EMBL/GenBank/DDBJ databases">
        <authorList>
            <person name="Schikora-Tamarit M.A."/>
        </authorList>
    </citation>
    <scope>NUCLEOTIDE SEQUENCE</scope>
    <source>
        <strain evidence="1">CBS6075</strain>
    </source>
</reference>
<name>A0A9P8P923_9ASCO</name>
<proteinExistence type="predicted"/>
<evidence type="ECO:0000313" key="1">
    <source>
        <dbReference type="EMBL" id="KAH3666914.1"/>
    </source>
</evidence>
<dbReference type="GeneID" id="70235331"/>
<reference evidence="1" key="1">
    <citation type="journal article" date="2021" name="Open Biol.">
        <title>Shared evolutionary footprints suggest mitochondrial oxidative damage underlies multiple complex I losses in fungi.</title>
        <authorList>
            <person name="Schikora-Tamarit M.A."/>
            <person name="Marcet-Houben M."/>
            <person name="Nosek J."/>
            <person name="Gabaldon T."/>
        </authorList>
    </citation>
    <scope>NUCLEOTIDE SEQUENCE</scope>
    <source>
        <strain evidence="1">CBS6075</strain>
    </source>
</reference>
<comment type="caution">
    <text evidence="1">The sequence shown here is derived from an EMBL/GenBank/DDBJ whole genome shotgun (WGS) entry which is preliminary data.</text>
</comment>
<accession>A0A9P8P923</accession>
<dbReference type="AlphaFoldDB" id="A0A9P8P923"/>
<dbReference type="EMBL" id="JAEUBE010000199">
    <property type="protein sequence ID" value="KAH3666914.1"/>
    <property type="molecule type" value="Genomic_DNA"/>
</dbReference>
<sequence length="89" mass="9537">MIVFGNRSEVGNEYSPFEEGVFALGVVPVVVEIGSSKRSESVRLGIEPLVLSMPPVLSANSSILGDPWNWSKTSPGSTLGLYAPIRRGF</sequence>
<keyword evidence="2" id="KW-1185">Reference proteome</keyword>
<dbReference type="Proteomes" id="UP000769157">
    <property type="component" value="Unassembled WGS sequence"/>
</dbReference>